<dbReference type="AlphaFoldDB" id="A0A511NLG5"/>
<dbReference type="Proteomes" id="UP000321245">
    <property type="component" value="Unassembled WGS sequence"/>
</dbReference>
<accession>A0A511NLG5</accession>
<sequence>MRKIYVLVISLMGILTFAQEEKQDSIDYNPIEIKEVLVQAQRKKMFADKSVYTFDKDALEKARYAKDLLNTLPELNVDPVSNTIQSIKGGTTLILMNGIEVTDNQIRSVKPQDVVRVEYFDIPPSRWANRADQVVNLITRNPENGYVFGVEGVTSPLTGFVDGSAYANFTKGRNNFGVEYLLNLRDYDNRENVNTYEYLLDNNYYKTTEHRFDHFGYTSQNAVLRYTNTDSDKYTFQTKLDLEIFNSFTDVNGESIFLMNQIPEDHTTYKHGNSSYTKPTLDIYYSRKFGKKDELSLNVVGSNFKTNTYELSKEWLTSNGNSVFDNEMKLKAEQTSIVGEVAHTHDFKSGKLSSGYRISTNDIKNDLENLEGVSHYKVNYLQQYMYTEFSGKTKKLMYRLGMGLTNIHNQSADDTQNTWTITPKIVLGYELTKNQSLRFTSSYTPTSPWSDALSSNVVQMVPNIVRKGNPELNIQKSFGNNLIYSFNSKYFDLNTNLFYWYRKDAINQLYVLDGNRYALTYENAQNSQQFGVQVSGSVKPFGTDIFTLKVVLAPASESVKLKNGETVKNNYIGNNFVISSVYKSLSFMYLFNVPTYSLRGPFLNTNENKSHLVLSYKWNNWSFKTGAYWLGMPSEYKTKSLNESLVNFTSHTQIWNNKNMFILGFSYDFSTGKKTNINRKLENQTAGAASF</sequence>
<keyword evidence="5" id="KW-1185">Reference proteome</keyword>
<proteinExistence type="predicted"/>
<dbReference type="STRING" id="1218108.GCA_000382425_00640"/>
<dbReference type="GeneID" id="84648902"/>
<dbReference type="RefSeq" id="WP_019974151.1">
    <property type="nucleotide sequence ID" value="NZ_BJXC01000036.1"/>
</dbReference>
<evidence type="ECO:0000256" key="2">
    <source>
        <dbReference type="ARBA" id="ARBA00023136"/>
    </source>
</evidence>
<evidence type="ECO:0000313" key="4">
    <source>
        <dbReference type="EMBL" id="GEM53645.1"/>
    </source>
</evidence>
<dbReference type="InterPro" id="IPR036942">
    <property type="entry name" value="Beta-barrel_TonB_sf"/>
</dbReference>
<protein>
    <submittedName>
        <fullName evidence="4">Uncharacterized protein</fullName>
    </submittedName>
</protein>
<evidence type="ECO:0000313" key="5">
    <source>
        <dbReference type="Proteomes" id="UP000321245"/>
    </source>
</evidence>
<dbReference type="Gene3D" id="2.40.170.20">
    <property type="entry name" value="TonB-dependent receptor, beta-barrel domain"/>
    <property type="match status" value="1"/>
</dbReference>
<gene>
    <name evidence="4" type="ORF">EB1_34350</name>
</gene>
<keyword evidence="2" id="KW-0472">Membrane</keyword>
<dbReference type="SUPFAM" id="SSF56935">
    <property type="entry name" value="Porins"/>
    <property type="match status" value="1"/>
</dbReference>
<dbReference type="OrthoDB" id="1098137at2"/>
<dbReference type="GO" id="GO:0009279">
    <property type="term" value="C:cell outer membrane"/>
    <property type="evidence" value="ECO:0007669"/>
    <property type="project" value="UniProtKB-SubCell"/>
</dbReference>
<dbReference type="InterPro" id="IPR037066">
    <property type="entry name" value="Plug_dom_sf"/>
</dbReference>
<organism evidence="4 5">
    <name type="scientific">Empedobacter brevis NBRC 14943 = ATCC 43319</name>
    <dbReference type="NCBI Taxonomy" id="1218108"/>
    <lineage>
        <taxon>Bacteria</taxon>
        <taxon>Pseudomonadati</taxon>
        <taxon>Bacteroidota</taxon>
        <taxon>Flavobacteriia</taxon>
        <taxon>Flavobacteriales</taxon>
        <taxon>Weeksellaceae</taxon>
        <taxon>Empedobacter</taxon>
    </lineage>
</organism>
<evidence type="ECO:0000256" key="1">
    <source>
        <dbReference type="ARBA" id="ARBA00004442"/>
    </source>
</evidence>
<dbReference type="Gene3D" id="2.170.130.10">
    <property type="entry name" value="TonB-dependent receptor, plug domain"/>
    <property type="match status" value="1"/>
</dbReference>
<comment type="caution">
    <text evidence="4">The sequence shown here is derived from an EMBL/GenBank/DDBJ whole genome shotgun (WGS) entry which is preliminary data.</text>
</comment>
<evidence type="ECO:0000256" key="3">
    <source>
        <dbReference type="ARBA" id="ARBA00023237"/>
    </source>
</evidence>
<reference evidence="4 5" key="1">
    <citation type="submission" date="2019-07" db="EMBL/GenBank/DDBJ databases">
        <title>Whole genome shotgun sequence of Empedobacter brevis NBRC 14943.</title>
        <authorList>
            <person name="Hosoyama A."/>
            <person name="Uohara A."/>
            <person name="Ohji S."/>
            <person name="Ichikawa N."/>
        </authorList>
    </citation>
    <scope>NUCLEOTIDE SEQUENCE [LARGE SCALE GENOMIC DNA]</scope>
    <source>
        <strain evidence="4 5">NBRC 14943</strain>
    </source>
</reference>
<comment type="subcellular location">
    <subcellularLocation>
        <location evidence="1">Cell outer membrane</location>
    </subcellularLocation>
</comment>
<keyword evidence="3" id="KW-0998">Cell outer membrane</keyword>
<name>A0A511NLG5_9FLAO</name>
<dbReference type="EMBL" id="BJXC01000036">
    <property type="protein sequence ID" value="GEM53645.1"/>
    <property type="molecule type" value="Genomic_DNA"/>
</dbReference>